<protein>
    <submittedName>
        <fullName evidence="12">Cation/calcium exchanger 4</fullName>
    </submittedName>
</protein>
<dbReference type="GO" id="GO:0006814">
    <property type="term" value="P:sodium ion transport"/>
    <property type="evidence" value="ECO:0007669"/>
    <property type="project" value="UniProtKB-KW"/>
</dbReference>
<accession>A0AAP0BYA5</accession>
<evidence type="ECO:0000313" key="12">
    <source>
        <dbReference type="EMBL" id="KAK8951935.1"/>
    </source>
</evidence>
<dbReference type="GO" id="GO:0008324">
    <property type="term" value="F:monoatomic cation transmembrane transporter activity"/>
    <property type="evidence" value="ECO:0007669"/>
    <property type="project" value="TreeGrafter"/>
</dbReference>
<comment type="caution">
    <text evidence="12">The sequence shown here is derived from an EMBL/GenBank/DDBJ whole genome shotgun (WGS) entry which is preliminary data.</text>
</comment>
<keyword evidence="8" id="KW-0406">Ion transport</keyword>
<keyword evidence="4 10" id="KW-0812">Transmembrane</keyword>
<feature type="transmembrane region" description="Helical" evidence="10">
    <location>
        <begin position="12"/>
        <end position="29"/>
    </location>
</feature>
<dbReference type="EMBL" id="JBBWWQ010000003">
    <property type="protein sequence ID" value="KAK8951935.1"/>
    <property type="molecule type" value="Genomic_DNA"/>
</dbReference>
<evidence type="ECO:0000256" key="1">
    <source>
        <dbReference type="ARBA" id="ARBA00004141"/>
    </source>
</evidence>
<dbReference type="PANTHER" id="PTHR12266">
    <property type="entry name" value="NA+/CA2+ K+ INDEPENDENT EXCHANGER"/>
    <property type="match status" value="1"/>
</dbReference>
<keyword evidence="6" id="KW-0915">Sodium</keyword>
<dbReference type="GO" id="GO:0016020">
    <property type="term" value="C:membrane"/>
    <property type="evidence" value="ECO:0007669"/>
    <property type="project" value="UniProtKB-SubCell"/>
</dbReference>
<keyword evidence="7 10" id="KW-0472">Membrane</keyword>
<evidence type="ECO:0000313" key="13">
    <source>
        <dbReference type="Proteomes" id="UP001418222"/>
    </source>
</evidence>
<evidence type="ECO:0000256" key="7">
    <source>
        <dbReference type="ARBA" id="ARBA00023136"/>
    </source>
</evidence>
<evidence type="ECO:0000256" key="6">
    <source>
        <dbReference type="ARBA" id="ARBA00023053"/>
    </source>
</evidence>
<feature type="domain" description="Sodium/calcium exchanger membrane region" evidence="11">
    <location>
        <begin position="138"/>
        <end position="281"/>
    </location>
</feature>
<keyword evidence="5 10" id="KW-1133">Transmembrane helix</keyword>
<feature type="transmembrane region" description="Helical" evidence="10">
    <location>
        <begin position="475"/>
        <end position="492"/>
    </location>
</feature>
<evidence type="ECO:0000259" key="11">
    <source>
        <dbReference type="Pfam" id="PF01699"/>
    </source>
</evidence>
<dbReference type="Proteomes" id="UP001418222">
    <property type="component" value="Unassembled WGS sequence"/>
</dbReference>
<evidence type="ECO:0000256" key="5">
    <source>
        <dbReference type="ARBA" id="ARBA00022989"/>
    </source>
</evidence>
<evidence type="ECO:0000256" key="3">
    <source>
        <dbReference type="ARBA" id="ARBA00022449"/>
    </source>
</evidence>
<dbReference type="InterPro" id="IPR004837">
    <property type="entry name" value="NaCa_Exmemb"/>
</dbReference>
<evidence type="ECO:0000256" key="10">
    <source>
        <dbReference type="SAM" id="Phobius"/>
    </source>
</evidence>
<feature type="transmembrane region" description="Helical" evidence="10">
    <location>
        <begin position="239"/>
        <end position="259"/>
    </location>
</feature>
<name>A0AAP0BYA5_9ASPA</name>
<dbReference type="PANTHER" id="PTHR12266:SF0">
    <property type="entry name" value="MITOCHONDRIAL SODIUM_CALCIUM EXCHANGER PROTEIN"/>
    <property type="match status" value="1"/>
</dbReference>
<feature type="transmembrane region" description="Helical" evidence="10">
    <location>
        <begin position="615"/>
        <end position="640"/>
    </location>
</feature>
<gene>
    <name evidence="12" type="primary">CCX4</name>
    <name evidence="12" type="ORF">KSP39_PZI003264</name>
</gene>
<comment type="similarity">
    <text evidence="9">Belongs to the Ca(2+):cation antiporter (CaCA) (TC 2.A.19) family. Cation/calcium exchanger (CCX) subfamily.</text>
</comment>
<feature type="transmembrane region" description="Helical" evidence="10">
    <location>
        <begin position="265"/>
        <end position="287"/>
    </location>
</feature>
<dbReference type="InterPro" id="IPR051359">
    <property type="entry name" value="CaCA_antiporter"/>
</dbReference>
<sequence length="643" mass="69868">MEERARRLQRFPTVFLVPCALILLLFLYNRENLTRNPLRQNLPFPSPSRFLQSAPSSHRRLAEHSPSINSSHVSLENERMLANPTDACLAISQHEGFATPCDFLKSHPNCSSGGFINYISLFYCGCAKVQVLGYAVLLLWLLALFYVLGNTAADYFCCSLAKLSSLLNLPPTVAGVTLLPLGNGAPDVFASIAAFVGSEAGEVGLNSVLGGAVFVTCVVAGTISLCVAGKNVQIDRKCFIRDIGFFLLTLVALSLILIVGKVSVFGAVMFVFIYAVYAFIVAANAILRKHARILNLNGVTPLLPVRGSVFSLGDEEDESVYSSLLVDDLNDDVPQLHSNLPQWMWASNVAIYSNHQHLGGGAVDSSRPLWGWSEEGEERHTIFSHCKLFQIIQLPLSLPRWLTIPVVEEERWSKPYAVSSVTLSPLLLAFLWSPRGSESSIKSSAFYLVGSIAGLTLGILAFLFTRHDHPPRRFLFPWVLGGFFMSIVWFYIVANELVALFLALGVILGINPSILGLTVMAWGNSMGDLMSNTALALNGGEGVQIAMSGCYAGPMFNTLAGLGISLLLRALSASSSYVLPKDSSLIYTILFLMAGLIWSLVILPKSDMQPSKLLGFGLIAIYIVFLSLQVSVALGITSFFGSH</sequence>
<feature type="transmembrane region" description="Helical" evidence="10">
    <location>
        <begin position="585"/>
        <end position="603"/>
    </location>
</feature>
<keyword evidence="3" id="KW-0050">Antiport</keyword>
<evidence type="ECO:0000256" key="8">
    <source>
        <dbReference type="ARBA" id="ARBA00023201"/>
    </source>
</evidence>
<keyword evidence="2" id="KW-0813">Transport</keyword>
<feature type="transmembrane region" description="Helical" evidence="10">
    <location>
        <begin position="131"/>
        <end position="149"/>
    </location>
</feature>
<comment type="subcellular location">
    <subcellularLocation>
        <location evidence="1">Membrane</location>
        <topology evidence="1">Multi-pass membrane protein</topology>
    </subcellularLocation>
</comment>
<feature type="transmembrane region" description="Helical" evidence="10">
    <location>
        <begin position="498"/>
        <end position="522"/>
    </location>
</feature>
<dbReference type="AlphaFoldDB" id="A0AAP0BYA5"/>
<evidence type="ECO:0000256" key="2">
    <source>
        <dbReference type="ARBA" id="ARBA00022448"/>
    </source>
</evidence>
<reference evidence="12 13" key="1">
    <citation type="journal article" date="2022" name="Nat. Plants">
        <title>Genomes of leafy and leafless Platanthera orchids illuminate the evolution of mycoheterotrophy.</title>
        <authorList>
            <person name="Li M.H."/>
            <person name="Liu K.W."/>
            <person name="Li Z."/>
            <person name="Lu H.C."/>
            <person name="Ye Q.L."/>
            <person name="Zhang D."/>
            <person name="Wang J.Y."/>
            <person name="Li Y.F."/>
            <person name="Zhong Z.M."/>
            <person name="Liu X."/>
            <person name="Yu X."/>
            <person name="Liu D.K."/>
            <person name="Tu X.D."/>
            <person name="Liu B."/>
            <person name="Hao Y."/>
            <person name="Liao X.Y."/>
            <person name="Jiang Y.T."/>
            <person name="Sun W.H."/>
            <person name="Chen J."/>
            <person name="Chen Y.Q."/>
            <person name="Ai Y."/>
            <person name="Zhai J.W."/>
            <person name="Wu S.S."/>
            <person name="Zhou Z."/>
            <person name="Hsiao Y.Y."/>
            <person name="Wu W.L."/>
            <person name="Chen Y.Y."/>
            <person name="Lin Y.F."/>
            <person name="Hsu J.L."/>
            <person name="Li C.Y."/>
            <person name="Wang Z.W."/>
            <person name="Zhao X."/>
            <person name="Zhong W.Y."/>
            <person name="Ma X.K."/>
            <person name="Ma L."/>
            <person name="Huang J."/>
            <person name="Chen G.Z."/>
            <person name="Huang M.Z."/>
            <person name="Huang L."/>
            <person name="Peng D.H."/>
            <person name="Luo Y.B."/>
            <person name="Zou S.Q."/>
            <person name="Chen S.P."/>
            <person name="Lan S."/>
            <person name="Tsai W.C."/>
            <person name="Van de Peer Y."/>
            <person name="Liu Z.J."/>
        </authorList>
    </citation>
    <scope>NUCLEOTIDE SEQUENCE [LARGE SCALE GENOMIC DNA]</scope>
    <source>
        <strain evidence="12">Lor287</strain>
    </source>
</reference>
<evidence type="ECO:0000256" key="4">
    <source>
        <dbReference type="ARBA" id="ARBA00022692"/>
    </source>
</evidence>
<organism evidence="12 13">
    <name type="scientific">Platanthera zijinensis</name>
    <dbReference type="NCBI Taxonomy" id="2320716"/>
    <lineage>
        <taxon>Eukaryota</taxon>
        <taxon>Viridiplantae</taxon>
        <taxon>Streptophyta</taxon>
        <taxon>Embryophyta</taxon>
        <taxon>Tracheophyta</taxon>
        <taxon>Spermatophyta</taxon>
        <taxon>Magnoliopsida</taxon>
        <taxon>Liliopsida</taxon>
        <taxon>Asparagales</taxon>
        <taxon>Orchidaceae</taxon>
        <taxon>Orchidoideae</taxon>
        <taxon>Orchideae</taxon>
        <taxon>Orchidinae</taxon>
        <taxon>Platanthera</taxon>
    </lineage>
</organism>
<dbReference type="InterPro" id="IPR044880">
    <property type="entry name" value="NCX_ion-bd_dom_sf"/>
</dbReference>
<evidence type="ECO:0000256" key="9">
    <source>
        <dbReference type="ARBA" id="ARBA00038187"/>
    </source>
</evidence>
<feature type="domain" description="Sodium/calcium exchanger membrane region" evidence="11">
    <location>
        <begin position="479"/>
        <end position="629"/>
    </location>
</feature>
<dbReference type="GO" id="GO:0015297">
    <property type="term" value="F:antiporter activity"/>
    <property type="evidence" value="ECO:0007669"/>
    <property type="project" value="UniProtKB-KW"/>
</dbReference>
<keyword evidence="8" id="KW-0739">Sodium transport</keyword>
<dbReference type="Gene3D" id="1.20.1420.30">
    <property type="entry name" value="NCX, central ion-binding region"/>
    <property type="match status" value="2"/>
</dbReference>
<keyword evidence="13" id="KW-1185">Reference proteome</keyword>
<feature type="transmembrane region" description="Helical" evidence="10">
    <location>
        <begin position="208"/>
        <end position="227"/>
    </location>
</feature>
<dbReference type="Pfam" id="PF01699">
    <property type="entry name" value="Na_Ca_ex"/>
    <property type="match status" value="2"/>
</dbReference>
<feature type="transmembrane region" description="Helical" evidence="10">
    <location>
        <begin position="445"/>
        <end position="463"/>
    </location>
</feature>
<proteinExistence type="inferred from homology"/>